<dbReference type="EMBL" id="CP018092">
    <property type="protein sequence ID" value="ATS18616.1"/>
    <property type="molecule type" value="Genomic_DNA"/>
</dbReference>
<feature type="domain" description="Solute-binding protein family 5" evidence="4">
    <location>
        <begin position="73"/>
        <end position="475"/>
    </location>
</feature>
<dbReference type="GO" id="GO:0015833">
    <property type="term" value="P:peptide transport"/>
    <property type="evidence" value="ECO:0007669"/>
    <property type="project" value="TreeGrafter"/>
</dbReference>
<comment type="similarity">
    <text evidence="1">Belongs to the bacterial solute-binding protein 5 family.</text>
</comment>
<dbReference type="GO" id="GO:0042597">
    <property type="term" value="C:periplasmic space"/>
    <property type="evidence" value="ECO:0007669"/>
    <property type="project" value="UniProtKB-ARBA"/>
</dbReference>
<keyword evidence="6" id="KW-1185">Reference proteome</keyword>
<sequence length="584" mass="65928">MGRRPWWLLVLLVWCCTLIVGSCRVSVAPRANQLVSAVTADPKTFNYALSQESPNVFGYLYSGLVQENGLTGELEPALAESWQVKPETLEIIFQLRPNLKWSDGEPLTSEDVVFTYNEVYFNPEIPTSSRDILRIGPQGLLPTVTAQGDRQVTFKLPEPFAPLLRNTGLPILPAHKLRSAVQERDRNGRLKFLSLWGTDTDPREIVGNGPFVMDRYINNQRLIFRRNPYYWRSPLPRIERYIWQIVESTDTAMLQFRSGGLDVFAVTADMFSLLKREETPGQFRIYNSGPSTGTVYIAFNLNRGKRNGKPLVDPVKSDWFNEVRFRQAVAYALDRQRMINTIYQGLGEPQHSTIATQSPFYFSPEAGLPTYTYQPEKAKELLQAAGFRYNAQGQLFDAKGNRVRFSLITNAGNKIREALATQIQQDLGAIGMQVDLQFLAFGTLVDRLSNSLEWECHLLGFTGGGSEPNGSANIWRVDGLLHSFNQQPSPNQPPLTGRVIADWEQRISDLYIQGAQELDEERRKPIYAEAQRLAQEYLPFIYLINPLSLTAFRNHVIGANPTALGGALWNLDELRVDAAFSADN</sequence>
<dbReference type="PANTHER" id="PTHR30290:SF9">
    <property type="entry name" value="OLIGOPEPTIDE-BINDING PROTEIN APPA"/>
    <property type="match status" value="1"/>
</dbReference>
<dbReference type="CDD" id="cd08500">
    <property type="entry name" value="PBP2_NikA_DppA_OppA_like_4"/>
    <property type="match status" value="1"/>
</dbReference>
<evidence type="ECO:0000256" key="3">
    <source>
        <dbReference type="ARBA" id="ARBA00022729"/>
    </source>
</evidence>
<evidence type="ECO:0000313" key="6">
    <source>
        <dbReference type="Proteomes" id="UP000231057"/>
    </source>
</evidence>
<evidence type="ECO:0000259" key="4">
    <source>
        <dbReference type="Pfam" id="PF00496"/>
    </source>
</evidence>
<protein>
    <submittedName>
        <fullName evidence="5">Peptide ABC transporter substrate-binding protein</fullName>
    </submittedName>
</protein>
<accession>A0A2D2Q2A5</accession>
<evidence type="ECO:0000256" key="2">
    <source>
        <dbReference type="ARBA" id="ARBA00022448"/>
    </source>
</evidence>
<dbReference type="InterPro" id="IPR000914">
    <property type="entry name" value="SBP_5_dom"/>
</dbReference>
<dbReference type="Gene3D" id="3.10.105.10">
    <property type="entry name" value="Dipeptide-binding Protein, Domain 3"/>
    <property type="match status" value="1"/>
</dbReference>
<dbReference type="RefSeq" id="WP_099798957.1">
    <property type="nucleotide sequence ID" value="NZ_CP018092.1"/>
</dbReference>
<dbReference type="PANTHER" id="PTHR30290">
    <property type="entry name" value="PERIPLASMIC BINDING COMPONENT OF ABC TRANSPORTER"/>
    <property type="match status" value="1"/>
</dbReference>
<reference evidence="5 6" key="1">
    <citation type="submission" date="2016-11" db="EMBL/GenBank/DDBJ databases">
        <title>Complete genome sequence of thermophilic cyanobacteria strain Synechococcus sp. PCC6715.</title>
        <authorList>
            <person name="Tang J."/>
            <person name="Daroch M."/>
            <person name="Liang Y."/>
            <person name="Jiang D."/>
            <person name="Shah M."/>
        </authorList>
    </citation>
    <scope>NUCLEOTIDE SEQUENCE [LARGE SCALE GENOMIC DNA]</scope>
    <source>
        <strain evidence="5 6">PCC 6715</strain>
    </source>
</reference>
<dbReference type="SUPFAM" id="SSF53850">
    <property type="entry name" value="Periplasmic binding protein-like II"/>
    <property type="match status" value="1"/>
</dbReference>
<dbReference type="KEGG" id="slw:BRW62_07450"/>
<dbReference type="Gene3D" id="3.40.190.10">
    <property type="entry name" value="Periplasmic binding protein-like II"/>
    <property type="match status" value="1"/>
</dbReference>
<evidence type="ECO:0000256" key="1">
    <source>
        <dbReference type="ARBA" id="ARBA00005695"/>
    </source>
</evidence>
<dbReference type="Proteomes" id="UP000231057">
    <property type="component" value="Chromosome"/>
</dbReference>
<dbReference type="Gene3D" id="3.90.76.10">
    <property type="entry name" value="Dipeptide-binding Protein, Domain 1"/>
    <property type="match status" value="1"/>
</dbReference>
<gene>
    <name evidence="5" type="ORF">BRW62_07450</name>
</gene>
<dbReference type="PIRSF" id="PIRSF002741">
    <property type="entry name" value="MppA"/>
    <property type="match status" value="1"/>
</dbReference>
<dbReference type="OrthoDB" id="9796817at2"/>
<evidence type="ECO:0000313" key="5">
    <source>
        <dbReference type="EMBL" id="ATS18616.1"/>
    </source>
</evidence>
<reference evidence="6" key="2">
    <citation type="journal article" date="2022" name="Front. Microbiol.">
        <title>Comparative Genomic Analysis Revealed Distinct Molecular Components and Organization of CO2-Concentrating Mechanism in Thermophilic Cyanobacteria.</title>
        <authorList>
            <person name="Tang J."/>
            <person name="Zhou H."/>
            <person name="Yao D."/>
            <person name="Riaz S."/>
            <person name="You D."/>
            <person name="Klepacz-Smolka A."/>
            <person name="Daroch M."/>
        </authorList>
    </citation>
    <scope>NUCLEOTIDE SEQUENCE [LARGE SCALE GENOMIC DNA]</scope>
    <source>
        <strain evidence="6">PCC 6715</strain>
    </source>
</reference>
<keyword evidence="2" id="KW-0813">Transport</keyword>
<dbReference type="InterPro" id="IPR039424">
    <property type="entry name" value="SBP_5"/>
</dbReference>
<dbReference type="GO" id="GO:0043190">
    <property type="term" value="C:ATP-binding cassette (ABC) transporter complex"/>
    <property type="evidence" value="ECO:0007669"/>
    <property type="project" value="InterPro"/>
</dbReference>
<dbReference type="AlphaFoldDB" id="A0A2D2Q2A5"/>
<dbReference type="Pfam" id="PF00496">
    <property type="entry name" value="SBP_bac_5"/>
    <property type="match status" value="1"/>
</dbReference>
<name>A0A2D2Q2A5_PARLV</name>
<dbReference type="InterPro" id="IPR030678">
    <property type="entry name" value="Peptide/Ni-bd"/>
</dbReference>
<proteinExistence type="inferred from homology"/>
<organism evidence="5 6">
    <name type="scientific">Parathermosynechococcus lividus PCC 6715</name>
    <dbReference type="NCBI Taxonomy" id="1917166"/>
    <lineage>
        <taxon>Bacteria</taxon>
        <taxon>Bacillati</taxon>
        <taxon>Cyanobacteriota</taxon>
        <taxon>Cyanophyceae</taxon>
        <taxon>Acaryochloridales</taxon>
        <taxon>Thermosynechococcaceae</taxon>
        <taxon>Parathermosynechococcus</taxon>
    </lineage>
</organism>
<dbReference type="PROSITE" id="PS51257">
    <property type="entry name" value="PROKAR_LIPOPROTEIN"/>
    <property type="match status" value="1"/>
</dbReference>
<keyword evidence="3" id="KW-0732">Signal</keyword>
<dbReference type="GO" id="GO:1904680">
    <property type="term" value="F:peptide transmembrane transporter activity"/>
    <property type="evidence" value="ECO:0007669"/>
    <property type="project" value="TreeGrafter"/>
</dbReference>